<dbReference type="GeneID" id="87891689"/>
<gene>
    <name evidence="1" type="ORF">QC761_0053260</name>
</gene>
<sequence>MQLCGMLEELIALSTKVSMTTSPVGMETNYLVKQIANAQLRSPAPVPYILFPALKFLVNVRSTNSLVVRMWVTTTTNTSWQTE</sequence>
<organism evidence="1 2">
    <name type="scientific">Podospora bellae-mahoneyi</name>
    <dbReference type="NCBI Taxonomy" id="2093777"/>
    <lineage>
        <taxon>Eukaryota</taxon>
        <taxon>Fungi</taxon>
        <taxon>Dikarya</taxon>
        <taxon>Ascomycota</taxon>
        <taxon>Pezizomycotina</taxon>
        <taxon>Sordariomycetes</taxon>
        <taxon>Sordariomycetidae</taxon>
        <taxon>Sordariales</taxon>
        <taxon>Podosporaceae</taxon>
        <taxon>Podospora</taxon>
    </lineage>
</organism>
<protein>
    <submittedName>
        <fullName evidence="1">Uncharacterized protein</fullName>
    </submittedName>
</protein>
<accession>A0ABR0FKY8</accession>
<reference evidence="1 2" key="1">
    <citation type="journal article" date="2023" name="bioRxiv">
        <title>High-quality genome assemblies of four members of thePodospora anserinaspecies complex.</title>
        <authorList>
            <person name="Ament-Velasquez S.L."/>
            <person name="Vogan A.A."/>
            <person name="Wallerman O."/>
            <person name="Hartmann F."/>
            <person name="Gautier V."/>
            <person name="Silar P."/>
            <person name="Giraud T."/>
            <person name="Johannesson H."/>
        </authorList>
    </citation>
    <scope>NUCLEOTIDE SEQUENCE [LARGE SCALE GENOMIC DNA]</scope>
    <source>
        <strain evidence="1 2">CBS 112042</strain>
    </source>
</reference>
<proteinExistence type="predicted"/>
<evidence type="ECO:0000313" key="1">
    <source>
        <dbReference type="EMBL" id="KAK4644494.1"/>
    </source>
</evidence>
<dbReference type="Proteomes" id="UP001322138">
    <property type="component" value="Unassembled WGS sequence"/>
</dbReference>
<comment type="caution">
    <text evidence="1">The sequence shown here is derived from an EMBL/GenBank/DDBJ whole genome shotgun (WGS) entry which is preliminary data.</text>
</comment>
<name>A0ABR0FKY8_9PEZI</name>
<dbReference type="RefSeq" id="XP_062733470.1">
    <property type="nucleotide sequence ID" value="XM_062872501.1"/>
</dbReference>
<evidence type="ECO:0000313" key="2">
    <source>
        <dbReference type="Proteomes" id="UP001322138"/>
    </source>
</evidence>
<dbReference type="EMBL" id="JAFFGZ010000005">
    <property type="protein sequence ID" value="KAK4644494.1"/>
    <property type="molecule type" value="Genomic_DNA"/>
</dbReference>
<keyword evidence="2" id="KW-1185">Reference proteome</keyword>